<organism evidence="1">
    <name type="scientific">Rhizophora mucronata</name>
    <name type="common">Asiatic mangrove</name>
    <dbReference type="NCBI Taxonomy" id="61149"/>
    <lineage>
        <taxon>Eukaryota</taxon>
        <taxon>Viridiplantae</taxon>
        <taxon>Streptophyta</taxon>
        <taxon>Embryophyta</taxon>
        <taxon>Tracheophyta</taxon>
        <taxon>Spermatophyta</taxon>
        <taxon>Magnoliopsida</taxon>
        <taxon>eudicotyledons</taxon>
        <taxon>Gunneridae</taxon>
        <taxon>Pentapetalae</taxon>
        <taxon>rosids</taxon>
        <taxon>fabids</taxon>
        <taxon>Malpighiales</taxon>
        <taxon>Rhizophoraceae</taxon>
        <taxon>Rhizophora</taxon>
    </lineage>
</organism>
<protein>
    <submittedName>
        <fullName evidence="1">Uncharacterized protein</fullName>
    </submittedName>
</protein>
<dbReference type="AlphaFoldDB" id="A0A2P2PW14"/>
<dbReference type="EMBL" id="GGEC01078349">
    <property type="protein sequence ID" value="MBX58833.1"/>
    <property type="molecule type" value="Transcribed_RNA"/>
</dbReference>
<evidence type="ECO:0000313" key="1">
    <source>
        <dbReference type="EMBL" id="MBX58833.1"/>
    </source>
</evidence>
<name>A0A2P2PW14_RHIMU</name>
<accession>A0A2P2PW14</accession>
<reference evidence="1" key="1">
    <citation type="submission" date="2018-02" db="EMBL/GenBank/DDBJ databases">
        <title>Rhizophora mucronata_Transcriptome.</title>
        <authorList>
            <person name="Meera S.P."/>
            <person name="Sreeshan A."/>
            <person name="Augustine A."/>
        </authorList>
    </citation>
    <scope>NUCLEOTIDE SEQUENCE</scope>
    <source>
        <tissue evidence="1">Leaf</tissue>
    </source>
</reference>
<sequence length="32" mass="3505">MFLVLLLLNVLVLLLLLSFSVCSTKAQIVTLS</sequence>
<proteinExistence type="predicted"/>